<accession>R4YMY6</accession>
<dbReference type="InterPro" id="IPR036188">
    <property type="entry name" value="FAD/NAD-bd_sf"/>
</dbReference>
<dbReference type="PANTHER" id="PTHR16128">
    <property type="entry name" value="FAD/NAD(P)-BINDING OXIDOREDUCTASE FAMILY PROTEIN"/>
    <property type="match status" value="1"/>
</dbReference>
<feature type="domain" description="Amine oxidase" evidence="1">
    <location>
        <begin position="144"/>
        <end position="378"/>
    </location>
</feature>
<dbReference type="GO" id="GO:0016491">
    <property type="term" value="F:oxidoreductase activity"/>
    <property type="evidence" value="ECO:0007669"/>
    <property type="project" value="InterPro"/>
</dbReference>
<dbReference type="STRING" id="698738.OLEAN_C22000"/>
<dbReference type="Gene3D" id="3.90.660.10">
    <property type="match status" value="1"/>
</dbReference>
<proteinExistence type="predicted"/>
<evidence type="ECO:0000313" key="2">
    <source>
        <dbReference type="EMBL" id="CCK76376.1"/>
    </source>
</evidence>
<dbReference type="Proteomes" id="UP000032749">
    <property type="component" value="Chromosome"/>
</dbReference>
<dbReference type="HOGENOM" id="CLU_036034_0_0_6"/>
<evidence type="ECO:0000259" key="1">
    <source>
        <dbReference type="Pfam" id="PF01593"/>
    </source>
</evidence>
<dbReference type="Pfam" id="PF13450">
    <property type="entry name" value="NAD_binding_8"/>
    <property type="match status" value="1"/>
</dbReference>
<dbReference type="EMBL" id="FO203512">
    <property type="protein sequence ID" value="CCK76376.1"/>
    <property type="molecule type" value="Genomic_DNA"/>
</dbReference>
<name>R4YMY6_OLEAN</name>
<dbReference type="Pfam" id="PF01593">
    <property type="entry name" value="Amino_oxidase"/>
    <property type="match status" value="1"/>
</dbReference>
<dbReference type="InterPro" id="IPR002937">
    <property type="entry name" value="Amino_oxidase"/>
</dbReference>
<sequence>MKGDPNIDFWRIFYIYHYIEFIKMNDLTKSSTQGYQTGPELNPILDFAVIGAGIAGLTAASKISALGHKLAVFEKARGTGGRLSSKRVVYDGGEAMAFDLGCVSITGKSEIFSQQLESWHSGGVIAPWWMDDQNKTHYVAVSRNSALTRHLSENLECHFSTRVSSLQRIDDIWHLFTFNERGENEGGENDRGEKLLAKAKNVILATPPAQAYDLLPAGSRFKGALESVKVGAQWVMGLELDNDLSGLPAISYPKSDTVYSISQESCKPGRRNREFNVGSTILQVQASQNWTRDHLESTHEQVKGALMRELEQHLQQPLRITNAYVHRWLYSCITQGIETKEGYLWDEEGLGLIGDYLNTDFDGVESAWLSGQQLAEQVTS</sequence>
<dbReference type="AlphaFoldDB" id="R4YMY6"/>
<dbReference type="KEGG" id="oai:OLEAN_C22000"/>
<protein>
    <submittedName>
        <fullName evidence="2">FAD dependent oxidoreductase</fullName>
    </submittedName>
</protein>
<reference evidence="2 3" key="1">
    <citation type="journal article" date="2013" name="Nat. Commun.">
        <title>Genome sequence and functional genomic analysis of the oil-degrading bacterium Oleispira antarctica.</title>
        <authorList>
            <person name="Kube M."/>
            <person name="Chernikova T.N."/>
            <person name="Al-Ramahi Y."/>
            <person name="Beloqui A."/>
            <person name="Lopez-Cortez N."/>
            <person name="Guazzaroni M.E."/>
            <person name="Heipieper H.J."/>
            <person name="Klages S."/>
            <person name="Kotsyurbenko O.R."/>
            <person name="Langer I."/>
            <person name="Nechitaylo T.Y."/>
            <person name="Lunsdorf H."/>
            <person name="Fernandez M."/>
            <person name="Juarez S."/>
            <person name="Ciordia S."/>
            <person name="Singer A."/>
            <person name="Kagan O."/>
            <person name="Egorova O."/>
            <person name="Petit P.A."/>
            <person name="Stogios P."/>
            <person name="Kim Y."/>
            <person name="Tchigvintsev A."/>
            <person name="Flick R."/>
            <person name="Denaro R."/>
            <person name="Genovese M."/>
            <person name="Albar J.P."/>
            <person name="Reva O.N."/>
            <person name="Martinez-Gomariz M."/>
            <person name="Tran H."/>
            <person name="Ferrer M."/>
            <person name="Savchenko A."/>
            <person name="Yakunin A.F."/>
            <person name="Yakimov M.M."/>
            <person name="Golyshina O.V."/>
            <person name="Reinhardt R."/>
            <person name="Golyshin P.N."/>
        </authorList>
    </citation>
    <scope>NUCLEOTIDE SEQUENCE [LARGE SCALE GENOMIC DNA]</scope>
</reference>
<organism evidence="2 3">
    <name type="scientific">Oleispira antarctica RB-8</name>
    <dbReference type="NCBI Taxonomy" id="698738"/>
    <lineage>
        <taxon>Bacteria</taxon>
        <taxon>Pseudomonadati</taxon>
        <taxon>Pseudomonadota</taxon>
        <taxon>Gammaproteobacteria</taxon>
        <taxon>Oceanospirillales</taxon>
        <taxon>Oceanospirillaceae</taxon>
        <taxon>Oleispira</taxon>
    </lineage>
</organism>
<dbReference type="SUPFAM" id="SSF51905">
    <property type="entry name" value="FAD/NAD(P)-binding domain"/>
    <property type="match status" value="1"/>
</dbReference>
<keyword evidence="3" id="KW-1185">Reference proteome</keyword>
<evidence type="ECO:0000313" key="3">
    <source>
        <dbReference type="Proteomes" id="UP000032749"/>
    </source>
</evidence>
<dbReference type="PANTHER" id="PTHR16128:SF5">
    <property type="entry name" value="FAD_NAD(P)-BINDING OXIDOREDUCTASE FAMILY PROTEIN"/>
    <property type="match status" value="1"/>
</dbReference>
<dbReference type="Gene3D" id="3.50.50.60">
    <property type="entry name" value="FAD/NAD(P)-binding domain"/>
    <property type="match status" value="1"/>
</dbReference>
<gene>
    <name evidence="2" type="ORF">OLEAN_C22000</name>
</gene>